<evidence type="ECO:0000256" key="1">
    <source>
        <dbReference type="SAM" id="MobiDB-lite"/>
    </source>
</evidence>
<gene>
    <name evidence="2" type="ORF">BAUCODRAFT_557181</name>
</gene>
<dbReference type="RefSeq" id="XP_007678450.1">
    <property type="nucleotide sequence ID" value="XM_007680260.1"/>
</dbReference>
<name>M2LKB8_BAUPA</name>
<reference evidence="2 3" key="1">
    <citation type="journal article" date="2012" name="PLoS Pathog.">
        <title>Diverse lifestyles and strategies of plant pathogenesis encoded in the genomes of eighteen Dothideomycetes fungi.</title>
        <authorList>
            <person name="Ohm R.A."/>
            <person name="Feau N."/>
            <person name="Henrissat B."/>
            <person name="Schoch C.L."/>
            <person name="Horwitz B.A."/>
            <person name="Barry K.W."/>
            <person name="Condon B.J."/>
            <person name="Copeland A.C."/>
            <person name="Dhillon B."/>
            <person name="Glaser F."/>
            <person name="Hesse C.N."/>
            <person name="Kosti I."/>
            <person name="LaButti K."/>
            <person name="Lindquist E.A."/>
            <person name="Lucas S."/>
            <person name="Salamov A.A."/>
            <person name="Bradshaw R.E."/>
            <person name="Ciuffetti L."/>
            <person name="Hamelin R.C."/>
            <person name="Kema G.H.J."/>
            <person name="Lawrence C."/>
            <person name="Scott J.A."/>
            <person name="Spatafora J.W."/>
            <person name="Turgeon B.G."/>
            <person name="de Wit P.J.G.M."/>
            <person name="Zhong S."/>
            <person name="Goodwin S.B."/>
            <person name="Grigoriev I.V."/>
        </authorList>
    </citation>
    <scope>NUCLEOTIDE SEQUENCE [LARGE SCALE GENOMIC DNA]</scope>
    <source>
        <strain evidence="2 3">UAMH 10762</strain>
    </source>
</reference>
<accession>M2LKB8</accession>
<protein>
    <submittedName>
        <fullName evidence="2">Uncharacterized protein</fullName>
    </submittedName>
</protein>
<keyword evidence="3" id="KW-1185">Reference proteome</keyword>
<dbReference type="KEGG" id="bcom:BAUCODRAFT_557181"/>
<evidence type="ECO:0000313" key="3">
    <source>
        <dbReference type="Proteomes" id="UP000011761"/>
    </source>
</evidence>
<organism evidence="2 3">
    <name type="scientific">Baudoinia panamericana (strain UAMH 10762)</name>
    <name type="common">Angels' share fungus</name>
    <name type="synonym">Baudoinia compniacensis (strain UAMH 10762)</name>
    <dbReference type="NCBI Taxonomy" id="717646"/>
    <lineage>
        <taxon>Eukaryota</taxon>
        <taxon>Fungi</taxon>
        <taxon>Dikarya</taxon>
        <taxon>Ascomycota</taxon>
        <taxon>Pezizomycotina</taxon>
        <taxon>Dothideomycetes</taxon>
        <taxon>Dothideomycetidae</taxon>
        <taxon>Mycosphaerellales</taxon>
        <taxon>Teratosphaeriaceae</taxon>
        <taxon>Baudoinia</taxon>
    </lineage>
</organism>
<dbReference type="GeneID" id="19115477"/>
<proteinExistence type="predicted"/>
<dbReference type="HOGENOM" id="CLU_2385813_0_0_1"/>
<dbReference type="Proteomes" id="UP000011761">
    <property type="component" value="Unassembled WGS sequence"/>
</dbReference>
<dbReference type="AlphaFoldDB" id="M2LKB8"/>
<feature type="region of interest" description="Disordered" evidence="1">
    <location>
        <begin position="1"/>
        <end position="24"/>
    </location>
</feature>
<dbReference type="EMBL" id="KB445558">
    <property type="protein sequence ID" value="EMC94707.1"/>
    <property type="molecule type" value="Genomic_DNA"/>
</dbReference>
<evidence type="ECO:0000313" key="2">
    <source>
        <dbReference type="EMBL" id="EMC94707.1"/>
    </source>
</evidence>
<sequence>MSQSHWLSELESPAADSGQGEIARPNFGRKALMPPCCPLELFDDVWLNSAVASFFLLQCLPTRTHEVCNSPCTAVSANLRSGRGAMREDLGGDE</sequence>